<feature type="transmembrane region" description="Helical" evidence="9">
    <location>
        <begin position="31"/>
        <end position="53"/>
    </location>
</feature>
<dbReference type="HAMAP" id="MF_00161">
    <property type="entry name" value="LspA"/>
    <property type="match status" value="1"/>
</dbReference>
<evidence type="ECO:0000256" key="7">
    <source>
        <dbReference type="ARBA" id="ARBA00022989"/>
    </source>
</evidence>
<comment type="function">
    <text evidence="9">This protein specifically catalyzes the removal of signal peptides from prolipoproteins.</text>
</comment>
<sequence length="194" mass="19638">MTGPADGRAPGNADAVVIPANSVGVRVRPRLFLLAVAVAASAVLIDQGTKALALARLSQQNRIPLFGDWLGLQLAFNPGTVMSLGSGSTWLLTLVAAAASVALLIAATRARAAGWAVVIGLLLGGAVGNLLDRLLAPPGFGVGHVTDFLAYGNLFIGNLADVLIGVGVGLGLLLYLLGAQRSRDGERRGAAVDA</sequence>
<evidence type="ECO:0000256" key="5">
    <source>
        <dbReference type="ARBA" id="ARBA00022750"/>
    </source>
</evidence>
<dbReference type="PROSITE" id="PS00855">
    <property type="entry name" value="SPASE_II"/>
    <property type="match status" value="1"/>
</dbReference>
<reference evidence="11 12" key="1">
    <citation type="submission" date="2017-04" db="EMBL/GenBank/DDBJ databases">
        <authorList>
            <person name="Afonso C.L."/>
            <person name="Miller P.J."/>
            <person name="Scott M.A."/>
            <person name="Spackman E."/>
            <person name="Goraichik I."/>
            <person name="Dimitrov K.M."/>
            <person name="Suarez D.L."/>
            <person name="Swayne D.E."/>
        </authorList>
    </citation>
    <scope>NUCLEOTIDE SEQUENCE [LARGE SCALE GENOMIC DNA]</scope>
    <source>
        <strain evidence="12">XA(T)</strain>
        <plasmid evidence="12">Plasmid unnamed1</plasmid>
    </source>
</reference>
<keyword evidence="5 9" id="KW-0064">Aspartyl protease</keyword>
<evidence type="ECO:0000256" key="1">
    <source>
        <dbReference type="ARBA" id="ARBA00006139"/>
    </source>
</evidence>
<dbReference type="PANTHER" id="PTHR33695">
    <property type="entry name" value="LIPOPROTEIN SIGNAL PEPTIDASE"/>
    <property type="match status" value="1"/>
</dbReference>
<feature type="transmembrane region" description="Helical" evidence="9">
    <location>
        <begin position="151"/>
        <end position="178"/>
    </location>
</feature>
<dbReference type="KEGG" id="cphy:B5808_19425"/>
<accession>A0A1X9LZS1</accession>
<feature type="transmembrane region" description="Helical" evidence="9">
    <location>
        <begin position="90"/>
        <end position="107"/>
    </location>
</feature>
<dbReference type="EC" id="3.4.23.36" evidence="9"/>
<keyword evidence="12" id="KW-1185">Reference proteome</keyword>
<dbReference type="Pfam" id="PF01252">
    <property type="entry name" value="Peptidase_A8"/>
    <property type="match status" value="1"/>
</dbReference>
<comment type="catalytic activity">
    <reaction evidence="9">
        <text>Release of signal peptides from bacterial membrane prolipoproteins. Hydrolyzes -Xaa-Yaa-Zaa-|-(S,diacylglyceryl)Cys-, in which Xaa is hydrophobic (preferably Leu), and Yaa (Ala or Ser) and Zaa (Gly or Ala) have small, neutral side chains.</text>
        <dbReference type="EC" id="3.4.23.36"/>
    </reaction>
</comment>
<evidence type="ECO:0000256" key="6">
    <source>
        <dbReference type="ARBA" id="ARBA00022801"/>
    </source>
</evidence>
<feature type="active site" evidence="9">
    <location>
        <position position="147"/>
    </location>
</feature>
<dbReference type="Proteomes" id="UP000192775">
    <property type="component" value="Plasmid unnamed1"/>
</dbReference>
<evidence type="ECO:0000256" key="2">
    <source>
        <dbReference type="ARBA" id="ARBA00022475"/>
    </source>
</evidence>
<organism evidence="11 12">
    <name type="scientific">Cnuibacter physcomitrellae</name>
    <dbReference type="NCBI Taxonomy" id="1619308"/>
    <lineage>
        <taxon>Bacteria</taxon>
        <taxon>Bacillati</taxon>
        <taxon>Actinomycetota</taxon>
        <taxon>Actinomycetes</taxon>
        <taxon>Micrococcales</taxon>
        <taxon>Microbacteriaceae</taxon>
        <taxon>Cnuibacter</taxon>
    </lineage>
</organism>
<dbReference type="GO" id="GO:0005886">
    <property type="term" value="C:plasma membrane"/>
    <property type="evidence" value="ECO:0007669"/>
    <property type="project" value="UniProtKB-SubCell"/>
</dbReference>
<keyword evidence="3 9" id="KW-0645">Protease</keyword>
<evidence type="ECO:0000313" key="12">
    <source>
        <dbReference type="Proteomes" id="UP000192775"/>
    </source>
</evidence>
<feature type="active site" evidence="9">
    <location>
        <position position="161"/>
    </location>
</feature>
<comment type="similarity">
    <text evidence="1 9 10">Belongs to the peptidase A8 family.</text>
</comment>
<evidence type="ECO:0000256" key="10">
    <source>
        <dbReference type="RuleBase" id="RU004181"/>
    </source>
</evidence>
<protein>
    <recommendedName>
        <fullName evidence="9">Lipoprotein signal peptidase</fullName>
        <ecNumber evidence="9">3.4.23.36</ecNumber>
    </recommendedName>
    <alternativeName>
        <fullName evidence="9">Prolipoprotein signal peptidase</fullName>
    </alternativeName>
    <alternativeName>
        <fullName evidence="9">Signal peptidase II</fullName>
        <shortName evidence="9">SPase II</shortName>
    </alternativeName>
</protein>
<name>A0A1X9LZS1_9MICO</name>
<gene>
    <name evidence="9" type="primary">lspA</name>
    <name evidence="11" type="ORF">B5808_19425</name>
</gene>
<evidence type="ECO:0000256" key="4">
    <source>
        <dbReference type="ARBA" id="ARBA00022692"/>
    </source>
</evidence>
<keyword evidence="8 9" id="KW-0472">Membrane</keyword>
<keyword evidence="2 9" id="KW-1003">Cell membrane</keyword>
<dbReference type="EMBL" id="CP020716">
    <property type="protein sequence ID" value="ARJ07570.1"/>
    <property type="molecule type" value="Genomic_DNA"/>
</dbReference>
<keyword evidence="6 9" id="KW-0378">Hydrolase</keyword>
<keyword evidence="4 9" id="KW-0812">Transmembrane</keyword>
<proteinExistence type="inferred from homology"/>
<comment type="pathway">
    <text evidence="9">Protein modification; lipoprotein biosynthesis (signal peptide cleavage).</text>
</comment>
<dbReference type="InterPro" id="IPR001872">
    <property type="entry name" value="Peptidase_A8"/>
</dbReference>
<comment type="subcellular location">
    <subcellularLocation>
        <location evidence="9">Cell membrane</location>
        <topology evidence="9">Multi-pass membrane protein</topology>
    </subcellularLocation>
</comment>
<dbReference type="UniPathway" id="UPA00665"/>
<dbReference type="AlphaFoldDB" id="A0A1X9LZS1"/>
<geneLocation type="plasmid" evidence="11">
    <name>unnamed1</name>
</geneLocation>
<evidence type="ECO:0000256" key="3">
    <source>
        <dbReference type="ARBA" id="ARBA00022670"/>
    </source>
</evidence>
<dbReference type="PANTHER" id="PTHR33695:SF1">
    <property type="entry name" value="LIPOPROTEIN SIGNAL PEPTIDASE"/>
    <property type="match status" value="1"/>
</dbReference>
<evidence type="ECO:0000313" key="11">
    <source>
        <dbReference type="EMBL" id="ARJ07570.1"/>
    </source>
</evidence>
<dbReference type="PRINTS" id="PR00781">
    <property type="entry name" value="LIPOSIGPTASE"/>
</dbReference>
<evidence type="ECO:0000256" key="8">
    <source>
        <dbReference type="ARBA" id="ARBA00023136"/>
    </source>
</evidence>
<feature type="transmembrane region" description="Helical" evidence="9">
    <location>
        <begin position="112"/>
        <end position="131"/>
    </location>
</feature>
<keyword evidence="7 9" id="KW-1133">Transmembrane helix</keyword>
<dbReference type="GO" id="GO:0006508">
    <property type="term" value="P:proteolysis"/>
    <property type="evidence" value="ECO:0007669"/>
    <property type="project" value="UniProtKB-KW"/>
</dbReference>
<evidence type="ECO:0000256" key="9">
    <source>
        <dbReference type="HAMAP-Rule" id="MF_00161"/>
    </source>
</evidence>
<keyword evidence="11" id="KW-0614">Plasmid</keyword>
<dbReference type="GO" id="GO:0004190">
    <property type="term" value="F:aspartic-type endopeptidase activity"/>
    <property type="evidence" value="ECO:0007669"/>
    <property type="project" value="UniProtKB-UniRule"/>
</dbReference>